<protein>
    <submittedName>
        <fullName evidence="11">Variant surface glycoprotein (VSG), putative</fullName>
    </submittedName>
</protein>
<feature type="region of interest" description="Disordered" evidence="8">
    <location>
        <begin position="455"/>
        <end position="483"/>
    </location>
</feature>
<feature type="compositionally biased region" description="Low complexity" evidence="8">
    <location>
        <begin position="462"/>
        <end position="471"/>
    </location>
</feature>
<name>Q4FKN6_TRYB2</name>
<evidence type="ECO:0000256" key="8">
    <source>
        <dbReference type="SAM" id="MobiDB-lite"/>
    </source>
</evidence>
<dbReference type="Gene3D" id="1.10.470.10">
    <property type="entry name" value="Variant Surface Glycoprotein, subunit A, domain 2"/>
    <property type="match status" value="1"/>
</dbReference>
<evidence type="ECO:0000256" key="7">
    <source>
        <dbReference type="ARBA" id="ARBA00023288"/>
    </source>
</evidence>
<keyword evidence="6" id="KW-0325">Glycoprotein</keyword>
<evidence type="ECO:0000313" key="11">
    <source>
        <dbReference type="EMBL" id="CAJ16765.1"/>
    </source>
</evidence>
<comment type="subcellular location">
    <subcellularLocation>
        <location evidence="2">Cell membrane</location>
        <topology evidence="2">Lipid-anchor</topology>
        <topology evidence="2">GPI-anchor</topology>
    </subcellularLocation>
</comment>
<dbReference type="GO" id="GO:0098552">
    <property type="term" value="C:side of membrane"/>
    <property type="evidence" value="ECO:0007669"/>
    <property type="project" value="UniProtKB-KW"/>
</dbReference>
<keyword evidence="7" id="KW-0449">Lipoprotein</keyword>
<evidence type="ECO:0000256" key="6">
    <source>
        <dbReference type="ARBA" id="ARBA00023180"/>
    </source>
</evidence>
<feature type="chain" id="PRO_5004238707" evidence="9">
    <location>
        <begin position="25"/>
        <end position="526"/>
    </location>
</feature>
<evidence type="ECO:0000256" key="4">
    <source>
        <dbReference type="ARBA" id="ARBA00022622"/>
    </source>
</evidence>
<feature type="region of interest" description="Disordered" evidence="8">
    <location>
        <begin position="412"/>
        <end position="436"/>
    </location>
</feature>
<dbReference type="Pfam" id="PF10659">
    <property type="entry name" value="Trypan_glycop_C"/>
    <property type="match status" value="1"/>
</dbReference>
<organism evidence="11">
    <name type="scientific">Trypanosoma brucei brucei (strain 927/4 GUTat10.1)</name>
    <dbReference type="NCBI Taxonomy" id="185431"/>
    <lineage>
        <taxon>Eukaryota</taxon>
        <taxon>Discoba</taxon>
        <taxon>Euglenozoa</taxon>
        <taxon>Kinetoplastea</taxon>
        <taxon>Metakinetoplastina</taxon>
        <taxon>Trypanosomatida</taxon>
        <taxon>Trypanosomatidae</taxon>
        <taxon>Trypanosoma</taxon>
    </lineage>
</organism>
<dbReference type="InterPro" id="IPR019609">
    <property type="entry name" value="Variant_surf_glycoprt_trypan_C"/>
</dbReference>
<dbReference type="Gene3D" id="3.30.1680.40">
    <property type="match status" value="1"/>
</dbReference>
<evidence type="ECO:0000256" key="3">
    <source>
        <dbReference type="ARBA" id="ARBA00022475"/>
    </source>
</evidence>
<accession>Q4FKN6</accession>
<feature type="signal peptide" evidence="9">
    <location>
        <begin position="1"/>
        <end position="24"/>
    </location>
</feature>
<keyword evidence="4" id="KW-0336">GPI-anchor</keyword>
<evidence type="ECO:0000256" key="2">
    <source>
        <dbReference type="ARBA" id="ARBA00004609"/>
    </source>
</evidence>
<dbReference type="GO" id="GO:0005886">
    <property type="term" value="C:plasma membrane"/>
    <property type="evidence" value="ECO:0007669"/>
    <property type="project" value="UniProtKB-SubCell"/>
</dbReference>
<evidence type="ECO:0000256" key="5">
    <source>
        <dbReference type="ARBA" id="ARBA00023136"/>
    </source>
</evidence>
<feature type="compositionally biased region" description="Basic and acidic residues" evidence="8">
    <location>
        <begin position="474"/>
        <end position="483"/>
    </location>
</feature>
<proteinExistence type="predicted"/>
<evidence type="ECO:0000256" key="1">
    <source>
        <dbReference type="ARBA" id="ARBA00002523"/>
    </source>
</evidence>
<feature type="domain" description="Trypanosome variant surface glycoprotein C-terminal" evidence="10">
    <location>
        <begin position="430"/>
        <end position="524"/>
    </location>
</feature>
<dbReference type="EMBL" id="CT009752">
    <property type="protein sequence ID" value="CAJ16765.1"/>
    <property type="molecule type" value="Genomic_DNA"/>
</dbReference>
<keyword evidence="3" id="KW-1003">Cell membrane</keyword>
<keyword evidence="9" id="KW-0732">Signal</keyword>
<comment type="function">
    <text evidence="1">VSG forms a coat on the surface of the parasite. The trypanosome evades the immune response of the host by expressing a series of antigenically distinct VSGs from an estimated 1000 VSG genes.</text>
</comment>
<dbReference type="SUPFAM" id="SSF58087">
    <property type="entry name" value="Variant surface glycoprotein (N-terminal domain)"/>
    <property type="match status" value="1"/>
</dbReference>
<evidence type="ECO:0000259" key="10">
    <source>
        <dbReference type="Pfam" id="PF10659"/>
    </source>
</evidence>
<dbReference type="VEuPathDB" id="TriTrypDB:Tb10.v4.0054"/>
<gene>
    <name evidence="11" type="ORF">Tb10.v4.0054</name>
</gene>
<evidence type="ECO:0000256" key="9">
    <source>
        <dbReference type="SAM" id="SignalP"/>
    </source>
</evidence>
<dbReference type="AlphaFoldDB" id="Q4FKN6"/>
<sequence>MERQAVSFKGAVVLTLISFSRADASDFGAAGDTVASTCKEAEFFATTKTWLYKELQTKYNAISTMETEKQKYELAAAAAVEPVAANRYKALAIFTALCQQRAIAQYHNQVTAVNDYAARASAWAGLLVWQAVAADVTYKRTGTATESGTNSKATLQLTPEKPATNTCFNSKVEAKMTDGAELELRNIKKIRITPDKNILKPQAALNIELQATTNAADTYNSGTQVFDSSQSVANIVKTHASAGNQGFKILTKSTTAQTYGGSIGVNLGMEEAQPENCIKKPPEDDKLIPTNNQMRYSLCTALNALKDAPTSPATGKISLLTTDPDFKKIAASILLTTEQQSQQKGKTDTTLIEQKIKDLYGPTDAEFTTTYITNIVNQNIQYLNNGQNAQKTIAQLAGSNEAVAALQLFTQRKGGDSERKQPQTQKHNCKPRTKSECQPEIGCKWEGNDENGECKAKGGEGQTNTAGAGEEAAGEQKKEEKCKGKLEDACKKDTGCKWERKECKDSSFLVNEKLDMSMAAFVSIVT</sequence>
<keyword evidence="5" id="KW-0472">Membrane</keyword>
<reference evidence="11" key="1">
    <citation type="submission" date="2005-06" db="EMBL/GenBank/DDBJ databases">
        <authorList>
            <person name="Lennard N."/>
            <person name="Barron A."/>
            <person name="Clark L."/>
            <person name="Corton C."/>
            <person name="Harris B."/>
            <person name="Line A."/>
            <person name="Berriman M."/>
            <person name="Hertz-Fowler C."/>
            <person name="Renauld H."/>
            <person name="Bohme U."/>
            <person name="Arrowsmith C."/>
            <person name="Cronin C."/>
            <person name="Davies R."/>
            <person name="Doggett J."/>
            <person name="Fraser A."/>
            <person name="Johnson D."/>
            <person name="Larke N."/>
            <person name="Leech V."/>
            <person name="Lord A."/>
            <person name="MacLeod A."/>
            <person name="Norbertczak H."/>
            <person name="Ormand D."/>
            <person name="Quail M."/>
            <person name="Rabbinowitsch E."/>
            <person name="Rajandream M."/>
            <person name="Reitter C."/>
            <person name="Sharp S."/>
            <person name="Woodward J."/>
            <person name="Hall N."/>
            <person name="Melville S.and.Barrell.B."/>
        </authorList>
    </citation>
    <scope>NUCLEOTIDE SEQUENCE</scope>
    <source>
        <strain evidence="11">927/4 GUTat10.1</strain>
    </source>
</reference>